<protein>
    <submittedName>
        <fullName evidence="1">Uncharacterized protein</fullName>
    </submittedName>
</protein>
<proteinExistence type="predicted"/>
<dbReference type="OMA" id="HTYTQEC"/>
<reference evidence="1" key="1">
    <citation type="submission" date="2021-01" db="EMBL/GenBank/DDBJ databases">
        <authorList>
            <consortium name="Genoscope - CEA"/>
            <person name="William W."/>
        </authorList>
    </citation>
    <scope>NUCLEOTIDE SEQUENCE</scope>
</reference>
<dbReference type="Proteomes" id="UP000688137">
    <property type="component" value="Unassembled WGS sequence"/>
</dbReference>
<evidence type="ECO:0000313" key="1">
    <source>
        <dbReference type="EMBL" id="CAD8058589.1"/>
    </source>
</evidence>
<accession>A0A8S1KT65</accession>
<organism evidence="1 2">
    <name type="scientific">Paramecium primaurelia</name>
    <dbReference type="NCBI Taxonomy" id="5886"/>
    <lineage>
        <taxon>Eukaryota</taxon>
        <taxon>Sar</taxon>
        <taxon>Alveolata</taxon>
        <taxon>Ciliophora</taxon>
        <taxon>Intramacronucleata</taxon>
        <taxon>Oligohymenophorea</taxon>
        <taxon>Peniculida</taxon>
        <taxon>Parameciidae</taxon>
        <taxon>Paramecium</taxon>
    </lineage>
</organism>
<evidence type="ECO:0000313" key="2">
    <source>
        <dbReference type="Proteomes" id="UP000688137"/>
    </source>
</evidence>
<comment type="caution">
    <text evidence="1">The sequence shown here is derived from an EMBL/GenBank/DDBJ whole genome shotgun (WGS) entry which is preliminary data.</text>
</comment>
<gene>
    <name evidence="1" type="ORF">PPRIM_AZ9-3.1.T0270297</name>
</gene>
<sequence length="216" mass="25783">MSVRRFRSGGMHANSEEEYLNKIVKLEKQQKKKTYNQEDEYFDGFIVNSQFTFDCIEQPQLPQITQKSHFILIMIDDLYLSPKRLQNMIEYTDNCETMTQSTNDDSSTWSPQIMNYDCIVHTYTQECVNHLFNIWIINTRNINSTFKYCYFQLFEAFICVNNVKSTLFQEVFEEIKEINSKVQQFHMKENDEASPERKQINNLQQILKTLIDSRTL</sequence>
<dbReference type="AlphaFoldDB" id="A0A8S1KT65"/>
<name>A0A8S1KT65_PARPR</name>
<keyword evidence="2" id="KW-1185">Reference proteome</keyword>
<dbReference type="EMBL" id="CAJJDM010000026">
    <property type="protein sequence ID" value="CAD8058589.1"/>
    <property type="molecule type" value="Genomic_DNA"/>
</dbReference>